<proteinExistence type="predicted"/>
<dbReference type="Proteomes" id="UP001596044">
    <property type="component" value="Unassembled WGS sequence"/>
</dbReference>
<reference evidence="3" key="1">
    <citation type="journal article" date="2019" name="Int. J. Syst. Evol. Microbiol.">
        <title>The Global Catalogue of Microorganisms (GCM) 10K type strain sequencing project: providing services to taxonomists for standard genome sequencing and annotation.</title>
        <authorList>
            <consortium name="The Broad Institute Genomics Platform"/>
            <consortium name="The Broad Institute Genome Sequencing Center for Infectious Disease"/>
            <person name="Wu L."/>
            <person name="Ma J."/>
        </authorList>
    </citation>
    <scope>NUCLEOTIDE SEQUENCE [LARGE SCALE GENOMIC DNA]</scope>
    <source>
        <strain evidence="3">KACC 11904</strain>
    </source>
</reference>
<protein>
    <recommendedName>
        <fullName evidence="4">DUF4386 domain-containing protein</fullName>
    </recommendedName>
</protein>
<name>A0ABW0KDS3_9BACL</name>
<feature type="transmembrane region" description="Helical" evidence="1">
    <location>
        <begin position="158"/>
        <end position="183"/>
    </location>
</feature>
<accession>A0ABW0KDS3</accession>
<dbReference type="RefSeq" id="WP_270881151.1">
    <property type="nucleotide sequence ID" value="NZ_JAQFVF010000045.1"/>
</dbReference>
<gene>
    <name evidence="2" type="ORF">ACFPOG_25635</name>
</gene>
<sequence length="304" mass="33743">MNSKQQAPTKRGEITTTTLIIRVLIGGLTAAVVLTALNLLTTRSIATTLSAQNIIVRIISGVLYVGIMAPLARQTFSRALSRFLAIFLALYITGALTDLVEAYYYTTLLTPVSLIAALIFQAIPLLIISGIICWLIPTTEKVQKAPRFTHQVIRNRRLLSWIWRIVVAGVPYAVIYLFFAALVTPLEHAYYYDKAFIDSLHTRVPSTITTLILESVRGILFVLAQLPVIVVMRKSRWGTGLYIALIGAALEAWIPLLGQTSWPVMMRLGNLLELTGDACGRALLMALLLVMPYPQIRSRLSEYK</sequence>
<dbReference type="EMBL" id="JBHSMJ010000039">
    <property type="protein sequence ID" value="MFC5451588.1"/>
    <property type="molecule type" value="Genomic_DNA"/>
</dbReference>
<keyword evidence="1" id="KW-0812">Transmembrane</keyword>
<feature type="transmembrane region" description="Helical" evidence="1">
    <location>
        <begin position="208"/>
        <end position="232"/>
    </location>
</feature>
<evidence type="ECO:0000313" key="3">
    <source>
        <dbReference type="Proteomes" id="UP001596044"/>
    </source>
</evidence>
<organism evidence="2 3">
    <name type="scientific">Paenibacillus aestuarii</name>
    <dbReference type="NCBI Taxonomy" id="516965"/>
    <lineage>
        <taxon>Bacteria</taxon>
        <taxon>Bacillati</taxon>
        <taxon>Bacillota</taxon>
        <taxon>Bacilli</taxon>
        <taxon>Bacillales</taxon>
        <taxon>Paenibacillaceae</taxon>
        <taxon>Paenibacillus</taxon>
    </lineage>
</organism>
<keyword evidence="1" id="KW-1133">Transmembrane helix</keyword>
<feature type="transmembrane region" description="Helical" evidence="1">
    <location>
        <begin position="112"/>
        <end position="137"/>
    </location>
</feature>
<feature type="transmembrane region" description="Helical" evidence="1">
    <location>
        <begin position="84"/>
        <end position="106"/>
    </location>
</feature>
<evidence type="ECO:0008006" key="4">
    <source>
        <dbReference type="Google" id="ProtNLM"/>
    </source>
</evidence>
<comment type="caution">
    <text evidence="2">The sequence shown here is derived from an EMBL/GenBank/DDBJ whole genome shotgun (WGS) entry which is preliminary data.</text>
</comment>
<keyword evidence="3" id="KW-1185">Reference proteome</keyword>
<feature type="transmembrane region" description="Helical" evidence="1">
    <location>
        <begin position="239"/>
        <end position="258"/>
    </location>
</feature>
<keyword evidence="1" id="KW-0472">Membrane</keyword>
<feature type="transmembrane region" description="Helical" evidence="1">
    <location>
        <begin position="54"/>
        <end position="72"/>
    </location>
</feature>
<feature type="transmembrane region" description="Helical" evidence="1">
    <location>
        <begin position="20"/>
        <end position="42"/>
    </location>
</feature>
<feature type="transmembrane region" description="Helical" evidence="1">
    <location>
        <begin position="278"/>
        <end position="296"/>
    </location>
</feature>
<evidence type="ECO:0000256" key="1">
    <source>
        <dbReference type="SAM" id="Phobius"/>
    </source>
</evidence>
<evidence type="ECO:0000313" key="2">
    <source>
        <dbReference type="EMBL" id="MFC5451588.1"/>
    </source>
</evidence>